<evidence type="ECO:0000313" key="3">
    <source>
        <dbReference type="EMBL" id="KAK0752234.1"/>
    </source>
</evidence>
<feature type="domain" description="CN hydrolase" evidence="2">
    <location>
        <begin position="1"/>
        <end position="282"/>
    </location>
</feature>
<gene>
    <name evidence="3" type="ORF">B0T18DRAFT_319662</name>
</gene>
<dbReference type="InterPro" id="IPR039703">
    <property type="entry name" value="Nta1"/>
</dbReference>
<dbReference type="EMBL" id="JAUKUD010000002">
    <property type="protein sequence ID" value="KAK0752234.1"/>
    <property type="molecule type" value="Genomic_DNA"/>
</dbReference>
<dbReference type="AlphaFoldDB" id="A0AA40KAP1"/>
<evidence type="ECO:0000259" key="2">
    <source>
        <dbReference type="PROSITE" id="PS50263"/>
    </source>
</evidence>
<proteinExistence type="predicted"/>
<dbReference type="SUPFAM" id="SSF56317">
    <property type="entry name" value="Carbon-nitrogen hydrolase"/>
    <property type="match status" value="1"/>
</dbReference>
<dbReference type="InterPro" id="IPR003010">
    <property type="entry name" value="C-N_Hydrolase"/>
</dbReference>
<dbReference type="GO" id="GO:0070773">
    <property type="term" value="F:protein-N-terminal glutamine amidohydrolase activity"/>
    <property type="evidence" value="ECO:0007669"/>
    <property type="project" value="InterPro"/>
</dbReference>
<evidence type="ECO:0000313" key="4">
    <source>
        <dbReference type="Proteomes" id="UP001172155"/>
    </source>
</evidence>
<dbReference type="PANTHER" id="PTHR11750">
    <property type="entry name" value="PROTEIN N-TERMINAL AMIDASE"/>
    <property type="match status" value="1"/>
</dbReference>
<comment type="caution">
    <text evidence="3">The sequence shown here is derived from an EMBL/GenBank/DDBJ whole genome shotgun (WGS) entry which is preliminary data.</text>
</comment>
<name>A0AA40KAP1_9PEZI</name>
<dbReference type="GO" id="GO:0030163">
    <property type="term" value="P:protein catabolic process"/>
    <property type="evidence" value="ECO:0007669"/>
    <property type="project" value="TreeGrafter"/>
</dbReference>
<protein>
    <submittedName>
        <fullName evidence="3">Carbon-nitrogen hydrolase</fullName>
    </submittedName>
</protein>
<dbReference type="Pfam" id="PF00795">
    <property type="entry name" value="CN_hydrolase"/>
    <property type="match status" value="1"/>
</dbReference>
<evidence type="ECO:0000256" key="1">
    <source>
        <dbReference type="SAM" id="MobiDB-lite"/>
    </source>
</evidence>
<feature type="compositionally biased region" description="Polar residues" evidence="1">
    <location>
        <begin position="301"/>
        <end position="312"/>
    </location>
</feature>
<dbReference type="Gene3D" id="3.60.110.10">
    <property type="entry name" value="Carbon-nitrogen hydrolase"/>
    <property type="match status" value="1"/>
</dbReference>
<dbReference type="PANTHER" id="PTHR11750:SF26">
    <property type="entry name" value="PROTEIN N-TERMINAL AMIDASE"/>
    <property type="match status" value="1"/>
</dbReference>
<reference evidence="3" key="1">
    <citation type="submission" date="2023-06" db="EMBL/GenBank/DDBJ databases">
        <title>Genome-scale phylogeny and comparative genomics of the fungal order Sordariales.</title>
        <authorList>
            <consortium name="Lawrence Berkeley National Laboratory"/>
            <person name="Hensen N."/>
            <person name="Bonometti L."/>
            <person name="Westerberg I."/>
            <person name="Brannstrom I.O."/>
            <person name="Guillou S."/>
            <person name="Cros-Aarteil S."/>
            <person name="Calhoun S."/>
            <person name="Haridas S."/>
            <person name="Kuo A."/>
            <person name="Mondo S."/>
            <person name="Pangilinan J."/>
            <person name="Riley R."/>
            <person name="LaButti K."/>
            <person name="Andreopoulos B."/>
            <person name="Lipzen A."/>
            <person name="Chen C."/>
            <person name="Yanf M."/>
            <person name="Daum C."/>
            <person name="Ng V."/>
            <person name="Clum A."/>
            <person name="Steindorff A."/>
            <person name="Ohm R."/>
            <person name="Martin F."/>
            <person name="Silar P."/>
            <person name="Natvig D."/>
            <person name="Lalanne C."/>
            <person name="Gautier V."/>
            <person name="Ament-velasquez S.L."/>
            <person name="Kruys A."/>
            <person name="Hutchinson M.I."/>
            <person name="Powell A.J."/>
            <person name="Barry K."/>
            <person name="Miller A.N."/>
            <person name="Grigoriev I.V."/>
            <person name="Debuchy R."/>
            <person name="Gladieux P."/>
            <person name="Thoren M.H."/>
            <person name="Johannesson H."/>
        </authorList>
    </citation>
    <scope>NUCLEOTIDE SEQUENCE</scope>
    <source>
        <strain evidence="3">SMH3187-1</strain>
    </source>
</reference>
<dbReference type="PROSITE" id="PS50263">
    <property type="entry name" value="CN_HYDROLASE"/>
    <property type="match status" value="1"/>
</dbReference>
<keyword evidence="4" id="KW-1185">Reference proteome</keyword>
<feature type="region of interest" description="Disordered" evidence="1">
    <location>
        <begin position="290"/>
        <end position="363"/>
    </location>
</feature>
<dbReference type="InterPro" id="IPR036526">
    <property type="entry name" value="C-N_Hydrolase_sf"/>
</dbReference>
<dbReference type="CDD" id="cd07566">
    <property type="entry name" value="ScNTA1_like"/>
    <property type="match status" value="1"/>
</dbReference>
<organism evidence="3 4">
    <name type="scientific">Schizothecium vesticola</name>
    <dbReference type="NCBI Taxonomy" id="314040"/>
    <lineage>
        <taxon>Eukaryota</taxon>
        <taxon>Fungi</taxon>
        <taxon>Dikarya</taxon>
        <taxon>Ascomycota</taxon>
        <taxon>Pezizomycotina</taxon>
        <taxon>Sordariomycetes</taxon>
        <taxon>Sordariomycetidae</taxon>
        <taxon>Sordariales</taxon>
        <taxon>Schizotheciaceae</taxon>
        <taxon>Schizothecium</taxon>
    </lineage>
</organism>
<accession>A0AA40KAP1</accession>
<dbReference type="GO" id="GO:0008418">
    <property type="term" value="F:protein-N-terminal asparagine amidohydrolase activity"/>
    <property type="evidence" value="ECO:0007669"/>
    <property type="project" value="InterPro"/>
</dbReference>
<keyword evidence="3" id="KW-0378">Hydrolase</keyword>
<dbReference type="Proteomes" id="UP001172155">
    <property type="component" value="Unassembled WGS sequence"/>
</dbReference>
<sequence length="382" mass="42050">MRIACLQFAPQVGDVSNNLNRADAVLSKADPAELDNLDLLVLPEMAFSGYNFKSLDHIMPYLEPSGSGISALWARTTALKYDCKVTVGYPEKVDSSQRKRGGSPRYYNSLLMVNGEGETLANYRKTFLYYTDATWAQEGKGFFADNLDGFGRVAMGICSPYKFEAPWNAFEFGVHITKLKANLVILSMAWLTQQDQAAFTPFAQDPDMDTLTYWVQRLEPLIRSESDEETIVVFCNRCGMEDDVVYAGTSAVIGIKDGEVSVYGLLGRGVKELLIVNTEAPPFAKLVNRSDSVSVPDRSETLSPSQMSTSQDRLGGVPEADEPPERHIRSGPTSPLNGRRPAPVSPTSMALPESPAMVEASSSQGSFSRYAYHHPLYTFNGF</sequence>